<feature type="domain" description="Atg6/beclin coiled-coil" evidence="5">
    <location>
        <begin position="176"/>
        <end position="302"/>
    </location>
</feature>
<evidence type="ECO:0000313" key="6">
    <source>
        <dbReference type="EMBL" id="KIM45297.1"/>
    </source>
</evidence>
<dbReference type="InterPro" id="IPR041691">
    <property type="entry name" value="Atg6/beclin_CC"/>
</dbReference>
<dbReference type="GO" id="GO:0000423">
    <property type="term" value="P:mitophagy"/>
    <property type="evidence" value="ECO:0007669"/>
    <property type="project" value="TreeGrafter"/>
</dbReference>
<accession>A0A0C2YWC6</accession>
<evidence type="ECO:0000256" key="1">
    <source>
        <dbReference type="ARBA" id="ARBA00005965"/>
    </source>
</evidence>
<dbReference type="GO" id="GO:0000045">
    <property type="term" value="P:autophagosome assembly"/>
    <property type="evidence" value="ECO:0007669"/>
    <property type="project" value="TreeGrafter"/>
</dbReference>
<dbReference type="InterPro" id="IPR040455">
    <property type="entry name" value="Atg6_BARA"/>
</dbReference>
<evidence type="ECO:0000256" key="3">
    <source>
        <dbReference type="SAM" id="MobiDB-lite"/>
    </source>
</evidence>
<feature type="region of interest" description="Disordered" evidence="3">
    <location>
        <begin position="106"/>
        <end position="156"/>
    </location>
</feature>
<dbReference type="GO" id="GO:0000407">
    <property type="term" value="C:phagophore assembly site"/>
    <property type="evidence" value="ECO:0007669"/>
    <property type="project" value="TreeGrafter"/>
</dbReference>
<dbReference type="HOGENOM" id="CLU_024219_3_0_1"/>
<dbReference type="GO" id="GO:0006995">
    <property type="term" value="P:cellular response to nitrogen starvation"/>
    <property type="evidence" value="ECO:0007669"/>
    <property type="project" value="TreeGrafter"/>
</dbReference>
<evidence type="ECO:0000256" key="2">
    <source>
        <dbReference type="SAM" id="Coils"/>
    </source>
</evidence>
<sequence length="489" mass="54679">MSLGLVCQQCKEPLQIDGSLVDLAPSAYDMIVATLPSSPGPLAASHSSDPHAAESPLKSARQNSTASNAPGKSKSPLSLRAQGKQAQRSALLPNESFVLLQDSVVRTIPSPTPSPTRARKSTLKSHAGPTKDKPADPPPARTVEQDHANPSPLSHHLRSTARLFNLLSTRTDIDHPLCAECTQILLTNLQRQLDETKKERDGYIAFEKEVRKERERESQGLSKEEAERKIEKLIQEEALAVEQLKEAEREREQLDFELRQLEINEKALEAEEAEFWRSYNDHLLVAEQQSSQLASLRAAYAAGLMTLEKLERTNVYNDAFCIGHDGVFGTINGLRLGRVPGVPVEWAEINAAWGQTLLLLYTIARKLDYTFEHYRLVPMGSFSRIEKTTGDKANYELYGSGDLHFGRLLHNRRFDIAMVAFLDCLKHLMDHIKSQDATVDFPHQILKDKIGDVSVKLQFNQEEAWTRSLRHVLLALKICLKWATNGANG</sequence>
<dbReference type="GO" id="GO:0030674">
    <property type="term" value="F:protein-macromolecule adaptor activity"/>
    <property type="evidence" value="ECO:0007669"/>
    <property type="project" value="TreeGrafter"/>
</dbReference>
<dbReference type="GO" id="GO:0034272">
    <property type="term" value="C:phosphatidylinositol 3-kinase complex, class III, type II"/>
    <property type="evidence" value="ECO:0007669"/>
    <property type="project" value="TreeGrafter"/>
</dbReference>
<dbReference type="InterPro" id="IPR007243">
    <property type="entry name" value="Atg6/Beclin"/>
</dbReference>
<dbReference type="GO" id="GO:0043548">
    <property type="term" value="F:phosphatidylinositol 3-kinase binding"/>
    <property type="evidence" value="ECO:0007669"/>
    <property type="project" value="TreeGrafter"/>
</dbReference>
<keyword evidence="7" id="KW-1185">Reference proteome</keyword>
<gene>
    <name evidence="6" type="ORF">M413DRAFT_441978</name>
</gene>
<dbReference type="Gene3D" id="1.10.418.40">
    <property type="entry name" value="Autophagy protein 6/Beclin 1"/>
    <property type="match status" value="1"/>
</dbReference>
<dbReference type="STRING" id="686832.A0A0C2YWC6"/>
<dbReference type="Pfam" id="PF17675">
    <property type="entry name" value="APG6_N"/>
    <property type="match status" value="1"/>
</dbReference>
<dbReference type="GO" id="GO:0034271">
    <property type="term" value="C:phosphatidylinositol 3-kinase complex, class III, type I"/>
    <property type="evidence" value="ECO:0007669"/>
    <property type="project" value="TreeGrafter"/>
</dbReference>
<evidence type="ECO:0000259" key="5">
    <source>
        <dbReference type="Pfam" id="PF17675"/>
    </source>
</evidence>
<name>A0A0C2YWC6_HEBCY</name>
<dbReference type="OrthoDB" id="20368at2759"/>
<protein>
    <submittedName>
        <fullName evidence="6">Uncharacterized protein</fullName>
    </submittedName>
</protein>
<dbReference type="PANTHER" id="PTHR12768">
    <property type="entry name" value="BECLIN 1"/>
    <property type="match status" value="1"/>
</dbReference>
<dbReference type="Pfam" id="PF04111">
    <property type="entry name" value="APG6"/>
    <property type="match status" value="1"/>
</dbReference>
<feature type="coiled-coil region" evidence="2">
    <location>
        <begin position="179"/>
        <end position="274"/>
    </location>
</feature>
<dbReference type="Proteomes" id="UP000053424">
    <property type="component" value="Unassembled WGS sequence"/>
</dbReference>
<feature type="domain" description="Atg6 BARA" evidence="4">
    <location>
        <begin position="310"/>
        <end position="484"/>
    </location>
</feature>
<evidence type="ECO:0000313" key="7">
    <source>
        <dbReference type="Proteomes" id="UP000053424"/>
    </source>
</evidence>
<dbReference type="PANTHER" id="PTHR12768:SF4">
    <property type="entry name" value="BECLIN-1"/>
    <property type="match status" value="1"/>
</dbReference>
<comment type="similarity">
    <text evidence="1">Belongs to the beclin family.</text>
</comment>
<proteinExistence type="inferred from homology"/>
<reference evidence="7" key="2">
    <citation type="submission" date="2015-01" db="EMBL/GenBank/DDBJ databases">
        <title>Evolutionary Origins and Diversification of the Mycorrhizal Mutualists.</title>
        <authorList>
            <consortium name="DOE Joint Genome Institute"/>
            <consortium name="Mycorrhizal Genomics Consortium"/>
            <person name="Kohler A."/>
            <person name="Kuo A."/>
            <person name="Nagy L.G."/>
            <person name="Floudas D."/>
            <person name="Copeland A."/>
            <person name="Barry K.W."/>
            <person name="Cichocki N."/>
            <person name="Veneault-Fourrey C."/>
            <person name="LaButti K."/>
            <person name="Lindquist E.A."/>
            <person name="Lipzen A."/>
            <person name="Lundell T."/>
            <person name="Morin E."/>
            <person name="Murat C."/>
            <person name="Riley R."/>
            <person name="Ohm R."/>
            <person name="Sun H."/>
            <person name="Tunlid A."/>
            <person name="Henrissat B."/>
            <person name="Grigoriev I.V."/>
            <person name="Hibbett D.S."/>
            <person name="Martin F."/>
        </authorList>
    </citation>
    <scope>NUCLEOTIDE SEQUENCE [LARGE SCALE GENOMIC DNA]</scope>
    <source>
        <strain evidence="7">h7</strain>
    </source>
</reference>
<dbReference type="EMBL" id="KN831772">
    <property type="protein sequence ID" value="KIM45297.1"/>
    <property type="molecule type" value="Genomic_DNA"/>
</dbReference>
<feature type="compositionally biased region" description="Polar residues" evidence="3">
    <location>
        <begin position="60"/>
        <end position="70"/>
    </location>
</feature>
<reference evidence="6 7" key="1">
    <citation type="submission" date="2014-04" db="EMBL/GenBank/DDBJ databases">
        <authorList>
            <consortium name="DOE Joint Genome Institute"/>
            <person name="Kuo A."/>
            <person name="Gay G."/>
            <person name="Dore J."/>
            <person name="Kohler A."/>
            <person name="Nagy L.G."/>
            <person name="Floudas D."/>
            <person name="Copeland A."/>
            <person name="Barry K.W."/>
            <person name="Cichocki N."/>
            <person name="Veneault-Fourrey C."/>
            <person name="LaButti K."/>
            <person name="Lindquist E.A."/>
            <person name="Lipzen A."/>
            <person name="Lundell T."/>
            <person name="Morin E."/>
            <person name="Murat C."/>
            <person name="Sun H."/>
            <person name="Tunlid A."/>
            <person name="Henrissat B."/>
            <person name="Grigoriev I.V."/>
            <person name="Hibbett D.S."/>
            <person name="Martin F."/>
            <person name="Nordberg H.P."/>
            <person name="Cantor M.N."/>
            <person name="Hua S.X."/>
        </authorList>
    </citation>
    <scope>NUCLEOTIDE SEQUENCE [LARGE SCALE GENOMIC DNA]</scope>
    <source>
        <strain evidence="7">h7</strain>
    </source>
</reference>
<dbReference type="InterPro" id="IPR038274">
    <property type="entry name" value="Atg6/Beclin_C_sf"/>
</dbReference>
<organism evidence="6 7">
    <name type="scientific">Hebeloma cylindrosporum</name>
    <dbReference type="NCBI Taxonomy" id="76867"/>
    <lineage>
        <taxon>Eukaryota</taxon>
        <taxon>Fungi</taxon>
        <taxon>Dikarya</taxon>
        <taxon>Basidiomycota</taxon>
        <taxon>Agaricomycotina</taxon>
        <taxon>Agaricomycetes</taxon>
        <taxon>Agaricomycetidae</taxon>
        <taxon>Agaricales</taxon>
        <taxon>Agaricineae</taxon>
        <taxon>Hymenogastraceae</taxon>
        <taxon>Hebeloma</taxon>
    </lineage>
</organism>
<keyword evidence="2" id="KW-0175">Coiled coil</keyword>
<evidence type="ECO:0000259" key="4">
    <source>
        <dbReference type="Pfam" id="PF04111"/>
    </source>
</evidence>
<feature type="region of interest" description="Disordered" evidence="3">
    <location>
        <begin position="39"/>
        <end position="88"/>
    </location>
</feature>
<dbReference type="GO" id="GO:0045324">
    <property type="term" value="P:late endosome to vacuole transport"/>
    <property type="evidence" value="ECO:0007669"/>
    <property type="project" value="TreeGrafter"/>
</dbReference>
<dbReference type="AlphaFoldDB" id="A0A0C2YWC6"/>